<keyword evidence="2" id="KW-1185">Reference proteome</keyword>
<gene>
    <name evidence="1" type="ORF">AV530_016165</name>
</gene>
<comment type="caution">
    <text evidence="1">The sequence shown here is derived from an EMBL/GenBank/DDBJ whole genome shotgun (WGS) entry which is preliminary data.</text>
</comment>
<evidence type="ECO:0000313" key="1">
    <source>
        <dbReference type="EMBL" id="OPJ76492.1"/>
    </source>
</evidence>
<dbReference type="EMBL" id="LSYS01005643">
    <property type="protein sequence ID" value="OPJ76492.1"/>
    <property type="molecule type" value="Genomic_DNA"/>
</dbReference>
<dbReference type="STRING" id="372326.A0A1V4JWA8"/>
<organism evidence="1 2">
    <name type="scientific">Patagioenas fasciata monilis</name>
    <dbReference type="NCBI Taxonomy" id="372326"/>
    <lineage>
        <taxon>Eukaryota</taxon>
        <taxon>Metazoa</taxon>
        <taxon>Chordata</taxon>
        <taxon>Craniata</taxon>
        <taxon>Vertebrata</taxon>
        <taxon>Euteleostomi</taxon>
        <taxon>Archelosauria</taxon>
        <taxon>Archosauria</taxon>
        <taxon>Dinosauria</taxon>
        <taxon>Saurischia</taxon>
        <taxon>Theropoda</taxon>
        <taxon>Coelurosauria</taxon>
        <taxon>Aves</taxon>
        <taxon>Neognathae</taxon>
        <taxon>Neoaves</taxon>
        <taxon>Columbimorphae</taxon>
        <taxon>Columbiformes</taxon>
        <taxon>Columbidae</taxon>
        <taxon>Patagioenas</taxon>
    </lineage>
</organism>
<dbReference type="AlphaFoldDB" id="A0A1V4JWA8"/>
<protein>
    <recommendedName>
        <fullName evidence="3">Reverse transcriptase domain-containing protein</fullName>
    </recommendedName>
</protein>
<dbReference type="GO" id="GO:0061343">
    <property type="term" value="P:cell adhesion involved in heart morphogenesis"/>
    <property type="evidence" value="ECO:0007669"/>
    <property type="project" value="TreeGrafter"/>
</dbReference>
<dbReference type="PANTHER" id="PTHR33395:SF22">
    <property type="entry name" value="REVERSE TRANSCRIPTASE DOMAIN-CONTAINING PROTEIN"/>
    <property type="match status" value="1"/>
</dbReference>
<dbReference type="OrthoDB" id="416454at2759"/>
<dbReference type="GO" id="GO:0031012">
    <property type="term" value="C:extracellular matrix"/>
    <property type="evidence" value="ECO:0007669"/>
    <property type="project" value="TreeGrafter"/>
</dbReference>
<dbReference type="GO" id="GO:0007508">
    <property type="term" value="P:larval heart development"/>
    <property type="evidence" value="ECO:0007669"/>
    <property type="project" value="TreeGrafter"/>
</dbReference>
<dbReference type="Proteomes" id="UP000190648">
    <property type="component" value="Unassembled WGS sequence"/>
</dbReference>
<accession>A0A1V4JWA8</accession>
<name>A0A1V4JWA8_PATFA</name>
<evidence type="ECO:0008006" key="3">
    <source>
        <dbReference type="Google" id="ProtNLM"/>
    </source>
</evidence>
<evidence type="ECO:0000313" key="2">
    <source>
        <dbReference type="Proteomes" id="UP000190648"/>
    </source>
</evidence>
<sequence length="98" mass="11119">MIVVTGRLSEDWRKANVIPISKTGKEDKGKYRLANLTLIPGKVMKQLILKTISSHMKDKKVIKSSQHGFAKRKSCFTTLVIFYGKVTDLVEKPWILST</sequence>
<reference evidence="1 2" key="1">
    <citation type="submission" date="2016-02" db="EMBL/GenBank/DDBJ databases">
        <title>Band-tailed pigeon sequencing and assembly.</title>
        <authorList>
            <person name="Soares A.E."/>
            <person name="Novak B.J."/>
            <person name="Rice E.S."/>
            <person name="O'Connell B."/>
            <person name="Chang D."/>
            <person name="Weber S."/>
            <person name="Shapiro B."/>
        </authorList>
    </citation>
    <scope>NUCLEOTIDE SEQUENCE [LARGE SCALE GENOMIC DNA]</scope>
    <source>
        <strain evidence="1">BTP2013</strain>
        <tissue evidence="1">Blood</tissue>
    </source>
</reference>
<dbReference type="PANTHER" id="PTHR33395">
    <property type="entry name" value="TRANSCRIPTASE, PUTATIVE-RELATED-RELATED"/>
    <property type="match status" value="1"/>
</dbReference>
<proteinExistence type="predicted"/>